<organism evidence="2 3">
    <name type="scientific">Phaseolus angularis</name>
    <name type="common">Azuki bean</name>
    <name type="synonym">Vigna angularis</name>
    <dbReference type="NCBI Taxonomy" id="3914"/>
    <lineage>
        <taxon>Eukaryota</taxon>
        <taxon>Viridiplantae</taxon>
        <taxon>Streptophyta</taxon>
        <taxon>Embryophyta</taxon>
        <taxon>Tracheophyta</taxon>
        <taxon>Spermatophyta</taxon>
        <taxon>Magnoliopsida</taxon>
        <taxon>eudicotyledons</taxon>
        <taxon>Gunneridae</taxon>
        <taxon>Pentapetalae</taxon>
        <taxon>rosids</taxon>
        <taxon>fabids</taxon>
        <taxon>Fabales</taxon>
        <taxon>Fabaceae</taxon>
        <taxon>Papilionoideae</taxon>
        <taxon>50 kb inversion clade</taxon>
        <taxon>NPAAA clade</taxon>
        <taxon>indigoferoid/millettioid clade</taxon>
        <taxon>Phaseoleae</taxon>
        <taxon>Vigna</taxon>
    </lineage>
</organism>
<reference evidence="2 3" key="1">
    <citation type="submission" date="2020-05" db="EMBL/GenBank/DDBJ databases">
        <title>Vigna angularis (adzuki bean) Var. LongXiaoDou No. 4 denovo assembly.</title>
        <authorList>
            <person name="Xiang H."/>
        </authorList>
    </citation>
    <scope>NUCLEOTIDE SEQUENCE [LARGE SCALE GENOMIC DNA]</scope>
    <source>
        <tissue evidence="2">Leaf</tissue>
    </source>
</reference>
<sequence length="115" mass="11947">MASVLNNRGHKCSMASPPSEPSTPVDEAVAGPSDSALKGEDDSVNEDDGWVLVIEKALLLVTMELVEEEGAVAAVDVEEEVAVAVVDVVVDVVVEELQCRSKIAGIIGGIHVPLS</sequence>
<gene>
    <name evidence="2" type="ORF">HKW66_Vig0042420</name>
</gene>
<evidence type="ECO:0000313" key="2">
    <source>
        <dbReference type="EMBL" id="KAG2404987.1"/>
    </source>
</evidence>
<feature type="region of interest" description="Disordered" evidence="1">
    <location>
        <begin position="1"/>
        <end position="44"/>
    </location>
</feature>
<evidence type="ECO:0000256" key="1">
    <source>
        <dbReference type="SAM" id="MobiDB-lite"/>
    </source>
</evidence>
<proteinExistence type="predicted"/>
<dbReference type="EMBL" id="JABFOF010000002">
    <property type="protein sequence ID" value="KAG2404987.1"/>
    <property type="molecule type" value="Genomic_DNA"/>
</dbReference>
<accession>A0A8T0KYE8</accession>
<protein>
    <submittedName>
        <fullName evidence="2">Uncharacterized protein</fullName>
    </submittedName>
</protein>
<name>A0A8T0KYE8_PHAAN</name>
<evidence type="ECO:0000313" key="3">
    <source>
        <dbReference type="Proteomes" id="UP000743370"/>
    </source>
</evidence>
<comment type="caution">
    <text evidence="2">The sequence shown here is derived from an EMBL/GenBank/DDBJ whole genome shotgun (WGS) entry which is preliminary data.</text>
</comment>
<dbReference type="Proteomes" id="UP000743370">
    <property type="component" value="Unassembled WGS sequence"/>
</dbReference>
<dbReference type="AlphaFoldDB" id="A0A8T0KYE8"/>